<evidence type="ECO:0000313" key="2">
    <source>
        <dbReference type="EMBL" id="MET3663135.1"/>
    </source>
</evidence>
<protein>
    <recommendedName>
        <fullName evidence="4">Lipoprotein</fullName>
    </recommendedName>
</protein>
<feature type="signal peptide" evidence="1">
    <location>
        <begin position="1"/>
        <end position="19"/>
    </location>
</feature>
<dbReference type="Proteomes" id="UP001549143">
    <property type="component" value="Unassembled WGS sequence"/>
</dbReference>
<gene>
    <name evidence="2" type="ORF">ABID44_003490</name>
</gene>
<evidence type="ECO:0008006" key="4">
    <source>
        <dbReference type="Google" id="ProtNLM"/>
    </source>
</evidence>
<proteinExistence type="predicted"/>
<accession>A0ABV2KPX9</accession>
<dbReference type="EMBL" id="JBEPMN010000019">
    <property type="protein sequence ID" value="MET3663135.1"/>
    <property type="molecule type" value="Genomic_DNA"/>
</dbReference>
<reference evidence="2 3" key="1">
    <citation type="submission" date="2024-06" db="EMBL/GenBank/DDBJ databases">
        <title>Genomic Encyclopedia of Type Strains, Phase IV (KMG-IV): sequencing the most valuable type-strain genomes for metagenomic binning, comparative biology and taxonomic classification.</title>
        <authorList>
            <person name="Goeker M."/>
        </authorList>
    </citation>
    <scope>NUCLEOTIDE SEQUENCE [LARGE SCALE GENOMIC DNA]</scope>
    <source>
        <strain evidence="2 3">DSM 19730</strain>
    </source>
</reference>
<feature type="chain" id="PRO_5047458257" description="Lipoprotein" evidence="1">
    <location>
        <begin position="20"/>
        <end position="160"/>
    </location>
</feature>
<keyword evidence="1" id="KW-0732">Signal</keyword>
<dbReference type="RefSeq" id="WP_354152938.1">
    <property type="nucleotide sequence ID" value="NZ_JBEPMN010000019.1"/>
</dbReference>
<name>A0ABV2KPX9_9HYPH</name>
<evidence type="ECO:0000256" key="1">
    <source>
        <dbReference type="SAM" id="SignalP"/>
    </source>
</evidence>
<keyword evidence="3" id="KW-1185">Reference proteome</keyword>
<evidence type="ECO:0000313" key="3">
    <source>
        <dbReference type="Proteomes" id="UP001549143"/>
    </source>
</evidence>
<comment type="caution">
    <text evidence="2">The sequence shown here is derived from an EMBL/GenBank/DDBJ whole genome shotgun (WGS) entry which is preliminary data.</text>
</comment>
<organism evidence="2 3">
    <name type="scientific">Aquamicrobium ahrensii</name>
    <dbReference type="NCBI Taxonomy" id="469551"/>
    <lineage>
        <taxon>Bacteria</taxon>
        <taxon>Pseudomonadati</taxon>
        <taxon>Pseudomonadota</taxon>
        <taxon>Alphaproteobacteria</taxon>
        <taxon>Hyphomicrobiales</taxon>
        <taxon>Phyllobacteriaceae</taxon>
        <taxon>Aquamicrobium</taxon>
    </lineage>
</organism>
<dbReference type="PROSITE" id="PS51257">
    <property type="entry name" value="PROKAR_LIPOPROTEIN"/>
    <property type="match status" value="1"/>
</dbReference>
<sequence length="160" mass="16442">MATKLLTGTALALSVVALAACTSSNAVRTSANTAIIQTSAAPVCGGTGAAKVAQQQAAIETIKAGYDRYIIMDARSANNIGVMQTPGKFQTTGTLSGGVYNGTTTYQPGMPIVYGSHDQAFAIRMFRNSEPGAGQAIPARDILGPKWQEKVKAGVNTCAS</sequence>